<evidence type="ECO:0000256" key="12">
    <source>
        <dbReference type="ARBA" id="ARBA00022842"/>
    </source>
</evidence>
<evidence type="ECO:0000256" key="5">
    <source>
        <dbReference type="ARBA" id="ARBA00011895"/>
    </source>
</evidence>
<dbReference type="InterPro" id="IPR050408">
    <property type="entry name" value="HGPRT"/>
</dbReference>
<keyword evidence="11" id="KW-0547">Nucleotide-binding</keyword>
<proteinExistence type="inferred from homology"/>
<evidence type="ECO:0000256" key="6">
    <source>
        <dbReference type="ARBA" id="ARBA00022490"/>
    </source>
</evidence>
<name>A0A381USX8_9ZZZZ</name>
<evidence type="ECO:0000256" key="11">
    <source>
        <dbReference type="ARBA" id="ARBA00022741"/>
    </source>
</evidence>
<evidence type="ECO:0000313" key="14">
    <source>
        <dbReference type="EMBL" id="SVA30728.1"/>
    </source>
</evidence>
<keyword evidence="8" id="KW-0808">Transferase</keyword>
<gene>
    <name evidence="14" type="ORF">METZ01_LOCUS83582</name>
</gene>
<reference evidence="14" key="1">
    <citation type="submission" date="2018-05" db="EMBL/GenBank/DDBJ databases">
        <authorList>
            <person name="Lanie J.A."/>
            <person name="Ng W.-L."/>
            <person name="Kazmierczak K.M."/>
            <person name="Andrzejewski T.M."/>
            <person name="Davidsen T.M."/>
            <person name="Wayne K.J."/>
            <person name="Tettelin H."/>
            <person name="Glass J.I."/>
            <person name="Rusch D."/>
            <person name="Podicherti R."/>
            <person name="Tsui H.-C.T."/>
            <person name="Winkler M.E."/>
        </authorList>
    </citation>
    <scope>NUCLEOTIDE SEQUENCE</scope>
</reference>
<dbReference type="GO" id="GO:0004422">
    <property type="term" value="F:hypoxanthine phosphoribosyltransferase activity"/>
    <property type="evidence" value="ECO:0007669"/>
    <property type="project" value="InterPro"/>
</dbReference>
<keyword evidence="6" id="KW-0963">Cytoplasm</keyword>
<evidence type="ECO:0000256" key="4">
    <source>
        <dbReference type="ARBA" id="ARBA00008391"/>
    </source>
</evidence>
<dbReference type="SUPFAM" id="SSF53271">
    <property type="entry name" value="PRTase-like"/>
    <property type="match status" value="1"/>
</dbReference>
<sequence length="173" mass="19579">MEEIISPYLVQKRVGEIGKEISELYQDKVPIIIGVLNGAFLFMADLVRHLHIQFEVDFIKIDSYGNNTKSSGTVRLLKDISADITGRHVIVVEDIVDTGLSLKFLKRRMEEASPKSLRFATFLYKPDVASPEVKIDWAGFNIDDRFVVGYGLDLKQIYRGLPGIYAINEDAKK</sequence>
<keyword evidence="9" id="KW-0479">Metal-binding</keyword>
<dbReference type="CDD" id="cd06223">
    <property type="entry name" value="PRTases_typeI"/>
    <property type="match status" value="1"/>
</dbReference>
<dbReference type="GO" id="GO:0000166">
    <property type="term" value="F:nucleotide binding"/>
    <property type="evidence" value="ECO:0007669"/>
    <property type="project" value="UniProtKB-KW"/>
</dbReference>
<evidence type="ECO:0000256" key="9">
    <source>
        <dbReference type="ARBA" id="ARBA00022723"/>
    </source>
</evidence>
<keyword evidence="12" id="KW-0460">Magnesium</keyword>
<dbReference type="GO" id="GO:0032263">
    <property type="term" value="P:GMP salvage"/>
    <property type="evidence" value="ECO:0007669"/>
    <property type="project" value="TreeGrafter"/>
</dbReference>
<dbReference type="FunFam" id="3.40.50.2020:FF:000006">
    <property type="entry name" value="Hypoxanthine phosphoribosyltransferase"/>
    <property type="match status" value="1"/>
</dbReference>
<comment type="cofactor">
    <cofactor evidence="1">
        <name>Mg(2+)</name>
        <dbReference type="ChEBI" id="CHEBI:18420"/>
    </cofactor>
</comment>
<dbReference type="PANTHER" id="PTHR43340:SF1">
    <property type="entry name" value="HYPOXANTHINE PHOSPHORIBOSYLTRANSFERASE"/>
    <property type="match status" value="1"/>
</dbReference>
<evidence type="ECO:0000256" key="3">
    <source>
        <dbReference type="ARBA" id="ARBA00004669"/>
    </source>
</evidence>
<dbReference type="InterPro" id="IPR005904">
    <property type="entry name" value="Hxn_phspho_trans"/>
</dbReference>
<keyword evidence="7" id="KW-0328">Glycosyltransferase</keyword>
<dbReference type="NCBIfam" id="TIGR01203">
    <property type="entry name" value="HGPRTase"/>
    <property type="match status" value="1"/>
</dbReference>
<evidence type="ECO:0000256" key="1">
    <source>
        <dbReference type="ARBA" id="ARBA00001946"/>
    </source>
</evidence>
<dbReference type="PANTHER" id="PTHR43340">
    <property type="entry name" value="HYPOXANTHINE-GUANINE PHOSPHORIBOSYLTRANSFERASE"/>
    <property type="match status" value="1"/>
</dbReference>
<accession>A0A381USX8</accession>
<comment type="subcellular location">
    <subcellularLocation>
        <location evidence="2">Cytoplasm</location>
    </subcellularLocation>
</comment>
<feature type="domain" description="Phosphoribosyltransferase" evidence="13">
    <location>
        <begin position="12"/>
        <end position="153"/>
    </location>
</feature>
<dbReference type="InterPro" id="IPR029057">
    <property type="entry name" value="PRTase-like"/>
</dbReference>
<dbReference type="Pfam" id="PF00156">
    <property type="entry name" value="Pribosyltran"/>
    <property type="match status" value="1"/>
</dbReference>
<dbReference type="GO" id="GO:0046100">
    <property type="term" value="P:hypoxanthine metabolic process"/>
    <property type="evidence" value="ECO:0007669"/>
    <property type="project" value="TreeGrafter"/>
</dbReference>
<evidence type="ECO:0000256" key="7">
    <source>
        <dbReference type="ARBA" id="ARBA00022676"/>
    </source>
</evidence>
<comment type="pathway">
    <text evidence="3">Purine metabolism; IMP biosynthesis via salvage pathway; IMP from hypoxanthine: step 1/1.</text>
</comment>
<evidence type="ECO:0000256" key="2">
    <source>
        <dbReference type="ARBA" id="ARBA00004496"/>
    </source>
</evidence>
<dbReference type="GO" id="GO:0005829">
    <property type="term" value="C:cytosol"/>
    <property type="evidence" value="ECO:0007669"/>
    <property type="project" value="TreeGrafter"/>
</dbReference>
<dbReference type="EC" id="2.4.2.8" evidence="5"/>
<dbReference type="InterPro" id="IPR000836">
    <property type="entry name" value="PRTase_dom"/>
</dbReference>
<evidence type="ECO:0000256" key="10">
    <source>
        <dbReference type="ARBA" id="ARBA00022726"/>
    </source>
</evidence>
<dbReference type="Gene3D" id="3.40.50.2020">
    <property type="match status" value="1"/>
</dbReference>
<evidence type="ECO:0000256" key="8">
    <source>
        <dbReference type="ARBA" id="ARBA00022679"/>
    </source>
</evidence>
<organism evidence="14">
    <name type="scientific">marine metagenome</name>
    <dbReference type="NCBI Taxonomy" id="408172"/>
    <lineage>
        <taxon>unclassified sequences</taxon>
        <taxon>metagenomes</taxon>
        <taxon>ecological metagenomes</taxon>
    </lineage>
</organism>
<dbReference type="EMBL" id="UINC01006974">
    <property type="protein sequence ID" value="SVA30728.1"/>
    <property type="molecule type" value="Genomic_DNA"/>
</dbReference>
<dbReference type="GO" id="GO:0032264">
    <property type="term" value="P:IMP salvage"/>
    <property type="evidence" value="ECO:0007669"/>
    <property type="project" value="TreeGrafter"/>
</dbReference>
<dbReference type="GO" id="GO:0006178">
    <property type="term" value="P:guanine salvage"/>
    <property type="evidence" value="ECO:0007669"/>
    <property type="project" value="TreeGrafter"/>
</dbReference>
<dbReference type="AlphaFoldDB" id="A0A381USX8"/>
<dbReference type="GO" id="GO:0000287">
    <property type="term" value="F:magnesium ion binding"/>
    <property type="evidence" value="ECO:0007669"/>
    <property type="project" value="TreeGrafter"/>
</dbReference>
<evidence type="ECO:0000259" key="13">
    <source>
        <dbReference type="Pfam" id="PF00156"/>
    </source>
</evidence>
<keyword evidence="10" id="KW-0660">Purine salvage</keyword>
<protein>
    <recommendedName>
        <fullName evidence="5">hypoxanthine phosphoribosyltransferase</fullName>
        <ecNumber evidence="5">2.4.2.8</ecNumber>
    </recommendedName>
</protein>
<comment type="similarity">
    <text evidence="4">Belongs to the purine/pyrimidine phosphoribosyltransferase family.</text>
</comment>
<dbReference type="GO" id="GO:0006166">
    <property type="term" value="P:purine ribonucleoside salvage"/>
    <property type="evidence" value="ECO:0007669"/>
    <property type="project" value="UniProtKB-KW"/>
</dbReference>